<dbReference type="OrthoDB" id="885222at2"/>
<dbReference type="AlphaFoldDB" id="A0A1G1T881"/>
<gene>
    <name evidence="1" type="ORF">BEN48_11945</name>
</gene>
<comment type="caution">
    <text evidence="1">The sequence shown here is derived from an EMBL/GenBank/DDBJ whole genome shotgun (WGS) entry which is preliminary data.</text>
</comment>
<dbReference type="Proteomes" id="UP000177791">
    <property type="component" value="Unassembled WGS sequence"/>
</dbReference>
<evidence type="ECO:0000313" key="2">
    <source>
        <dbReference type="Proteomes" id="UP000177791"/>
    </source>
</evidence>
<dbReference type="STRING" id="1908236.BEN48_11945"/>
<dbReference type="EMBL" id="MDZC01000045">
    <property type="protein sequence ID" value="OGX87081.1"/>
    <property type="molecule type" value="Genomic_DNA"/>
</dbReference>
<proteinExistence type="predicted"/>
<keyword evidence="2" id="KW-1185">Reference proteome</keyword>
<protein>
    <recommendedName>
        <fullName evidence="3">STAS domain-containing protein</fullName>
    </recommendedName>
</protein>
<accession>A0A1G1T881</accession>
<evidence type="ECO:0008006" key="3">
    <source>
        <dbReference type="Google" id="ProtNLM"/>
    </source>
</evidence>
<dbReference type="RefSeq" id="WP_070733288.1">
    <property type="nucleotide sequence ID" value="NZ_MDZC01000045.1"/>
</dbReference>
<organism evidence="1 2">
    <name type="scientific">Hymenobacter glacialis</name>
    <dbReference type="NCBI Taxonomy" id="1908236"/>
    <lineage>
        <taxon>Bacteria</taxon>
        <taxon>Pseudomonadati</taxon>
        <taxon>Bacteroidota</taxon>
        <taxon>Cytophagia</taxon>
        <taxon>Cytophagales</taxon>
        <taxon>Hymenobacteraceae</taxon>
        <taxon>Hymenobacter</taxon>
    </lineage>
</organism>
<evidence type="ECO:0000313" key="1">
    <source>
        <dbReference type="EMBL" id="OGX87081.1"/>
    </source>
</evidence>
<sequence length="117" mass="12903">MTTVFHETLPESYLLLLTPGSPTGPQFSLDFSLRCACRSGKTAVWVDCGLLLVLSPEAARTLCDYYLKLQEEHKQLVVVHASDDVKQALLSWQLAPSLCFAPTLIDAAWHSSQRLAA</sequence>
<reference evidence="1 2" key="1">
    <citation type="submission" date="2016-08" db="EMBL/GenBank/DDBJ databases">
        <title>Hymenobacter coccineus sp. nov., Hymenobacter lapidarius sp. nov. and Hymenobacter glacialis sp. nov., isolated from Antarctic soil.</title>
        <authorList>
            <person name="Sedlacek I."/>
            <person name="Kralova S."/>
            <person name="Kyrova K."/>
            <person name="Maslanova I."/>
            <person name="Stankova E."/>
            <person name="Vrbovska V."/>
            <person name="Nemec M."/>
            <person name="Bartak M."/>
            <person name="Svec P."/>
            <person name="Busse H.-J."/>
            <person name="Pantucek R."/>
        </authorList>
    </citation>
    <scope>NUCLEOTIDE SEQUENCE [LARGE SCALE GENOMIC DNA]</scope>
    <source>
        <strain evidence="1 2">CCM 8648</strain>
    </source>
</reference>
<name>A0A1G1T881_9BACT</name>